<evidence type="ECO:0000313" key="2">
    <source>
        <dbReference type="EMBL" id="KAJ7040207.1"/>
    </source>
</evidence>
<reference evidence="2" key="1">
    <citation type="submission" date="2023-03" db="EMBL/GenBank/DDBJ databases">
        <title>Massive genome expansion in bonnet fungi (Mycena s.s.) driven by repeated elements and novel gene families across ecological guilds.</title>
        <authorList>
            <consortium name="Lawrence Berkeley National Laboratory"/>
            <person name="Harder C.B."/>
            <person name="Miyauchi S."/>
            <person name="Viragh M."/>
            <person name="Kuo A."/>
            <person name="Thoen E."/>
            <person name="Andreopoulos B."/>
            <person name="Lu D."/>
            <person name="Skrede I."/>
            <person name="Drula E."/>
            <person name="Henrissat B."/>
            <person name="Morin E."/>
            <person name="Kohler A."/>
            <person name="Barry K."/>
            <person name="LaButti K."/>
            <person name="Morin E."/>
            <person name="Salamov A."/>
            <person name="Lipzen A."/>
            <person name="Mereny Z."/>
            <person name="Hegedus B."/>
            <person name="Baldrian P."/>
            <person name="Stursova M."/>
            <person name="Weitz H."/>
            <person name="Taylor A."/>
            <person name="Grigoriev I.V."/>
            <person name="Nagy L.G."/>
            <person name="Martin F."/>
            <person name="Kauserud H."/>
        </authorList>
    </citation>
    <scope>NUCLEOTIDE SEQUENCE</scope>
    <source>
        <strain evidence="2">CBHHK200</strain>
    </source>
</reference>
<dbReference type="EMBL" id="JARJCM010000022">
    <property type="protein sequence ID" value="KAJ7040207.1"/>
    <property type="molecule type" value="Genomic_DNA"/>
</dbReference>
<proteinExistence type="predicted"/>
<gene>
    <name evidence="2" type="ORF">C8F04DRAFT_1253966</name>
</gene>
<feature type="region of interest" description="Disordered" evidence="1">
    <location>
        <begin position="1"/>
        <end position="43"/>
    </location>
</feature>
<keyword evidence="3" id="KW-1185">Reference proteome</keyword>
<evidence type="ECO:0000313" key="3">
    <source>
        <dbReference type="Proteomes" id="UP001218188"/>
    </source>
</evidence>
<name>A0AAD6X866_9AGAR</name>
<accession>A0AAD6X866</accession>
<feature type="compositionally biased region" description="Low complexity" evidence="1">
    <location>
        <begin position="13"/>
        <end position="25"/>
    </location>
</feature>
<dbReference type="Proteomes" id="UP001218188">
    <property type="component" value="Unassembled WGS sequence"/>
</dbReference>
<feature type="compositionally biased region" description="Polar residues" evidence="1">
    <location>
        <begin position="28"/>
        <end position="38"/>
    </location>
</feature>
<protein>
    <submittedName>
        <fullName evidence="2">Uncharacterized protein</fullName>
    </submittedName>
</protein>
<sequence length="201" mass="22658">MPNFTDLVPTPSPSQFSSSQSQPASLVGPQNTQSTTDQPFMDNELPVRRTCRMPFYPEPEVTDVDEHSGSSKSLFYVCIPARVQGVFTSDTRAKALVKGWRNGKAQSCQTYEDAQLEWAMCCRRWHGLVCKDARPRVTMETRIHLNPALLPPKWAVRGCSELFNSRQDAFAAAEAMNMKRIHILGSSDGIELEEWQFDEAE</sequence>
<dbReference type="AlphaFoldDB" id="A0AAD6X866"/>
<organism evidence="2 3">
    <name type="scientific">Mycena alexandri</name>
    <dbReference type="NCBI Taxonomy" id="1745969"/>
    <lineage>
        <taxon>Eukaryota</taxon>
        <taxon>Fungi</taxon>
        <taxon>Dikarya</taxon>
        <taxon>Basidiomycota</taxon>
        <taxon>Agaricomycotina</taxon>
        <taxon>Agaricomycetes</taxon>
        <taxon>Agaricomycetidae</taxon>
        <taxon>Agaricales</taxon>
        <taxon>Marasmiineae</taxon>
        <taxon>Mycenaceae</taxon>
        <taxon>Mycena</taxon>
    </lineage>
</organism>
<evidence type="ECO:0000256" key="1">
    <source>
        <dbReference type="SAM" id="MobiDB-lite"/>
    </source>
</evidence>
<comment type="caution">
    <text evidence="2">The sequence shown here is derived from an EMBL/GenBank/DDBJ whole genome shotgun (WGS) entry which is preliminary data.</text>
</comment>